<dbReference type="Gene3D" id="1.20.1600.10">
    <property type="entry name" value="Outer membrane efflux proteins (OEP)"/>
    <property type="match status" value="1"/>
</dbReference>
<name>A0A5C5X037_9BACT</name>
<dbReference type="Pfam" id="PF02321">
    <property type="entry name" value="OEP"/>
    <property type="match status" value="2"/>
</dbReference>
<evidence type="ECO:0000313" key="3">
    <source>
        <dbReference type="EMBL" id="TWT56170.1"/>
    </source>
</evidence>
<dbReference type="PROSITE" id="PS51257">
    <property type="entry name" value="PROKAR_LIPOPROTEIN"/>
    <property type="match status" value="1"/>
</dbReference>
<dbReference type="PANTHER" id="PTHR30203">
    <property type="entry name" value="OUTER MEMBRANE CATION EFFLUX PROTEIN"/>
    <property type="match status" value="1"/>
</dbReference>
<dbReference type="InterPro" id="IPR010131">
    <property type="entry name" value="MdtP/NodT-like"/>
</dbReference>
<dbReference type="PANTHER" id="PTHR30203:SF33">
    <property type="entry name" value="BLR4455 PROTEIN"/>
    <property type="match status" value="1"/>
</dbReference>
<gene>
    <name evidence="3" type="primary">ttgI</name>
    <name evidence="3" type="ORF">CA85_45120</name>
</gene>
<protein>
    <submittedName>
        <fullName evidence="3">Toluene efflux pump outer membrane protein TtgI</fullName>
    </submittedName>
</protein>
<dbReference type="Proteomes" id="UP000318053">
    <property type="component" value="Unassembled WGS sequence"/>
</dbReference>
<proteinExistence type="inferred from homology"/>
<dbReference type="EMBL" id="SJPK01000016">
    <property type="protein sequence ID" value="TWT56170.1"/>
    <property type="molecule type" value="Genomic_DNA"/>
</dbReference>
<dbReference type="Gene3D" id="2.20.200.10">
    <property type="entry name" value="Outer membrane efflux proteins (OEP)"/>
    <property type="match status" value="1"/>
</dbReference>
<feature type="region of interest" description="Disordered" evidence="2">
    <location>
        <begin position="522"/>
        <end position="550"/>
    </location>
</feature>
<dbReference type="InterPro" id="IPR003423">
    <property type="entry name" value="OMP_efflux"/>
</dbReference>
<accession>A0A5C5X037</accession>
<evidence type="ECO:0000313" key="4">
    <source>
        <dbReference type="Proteomes" id="UP000318053"/>
    </source>
</evidence>
<dbReference type="AlphaFoldDB" id="A0A5C5X037"/>
<comment type="caution">
    <text evidence="3">The sequence shown here is derived from an EMBL/GenBank/DDBJ whole genome shotgun (WGS) entry which is preliminary data.</text>
</comment>
<sequence length="564" mass="62338">MNRSSPPRRLIWLSLLAVLLPVLVGCAGADLRQSMPSRNPPPFSDSGQDLVAERWWIAFRDPLLDQQINMALGSNFSLSAARQRVRAARAIARREASDFYPDVNGVIDVDKTFGPGRDIEGYVLGFEAAYPVDLWGEIESRVDAQRLRAAATQEDYRAIALMLAAEISNTWFSIIEAKAQIRLLDEQIDTNETGLALQESRFGLGLIRSADVLRQRQLVESTLEQKAVAKSRVEVLEHQMAVLLGAMPQTASYEPGRYLPDVPPLPETGLSSLLLQRRPDVRREYLAFQAADRDLASAIADQYPRVNLFGSLLNVASRPETIFQDWFLSLGGSLVAPLIDGGQRRAEVARTSAVVDELLSRYGQATLVAFQEVEDALTRERYQRERLEHLQAQLKLAGESAERLKEQYLLEPDTDYLNVLTAITGKQRLQREVLAAQLELRVIRVSLYLALAGGFDPQPQMVTEFVVSDEIATSSDSADAANDATDEEVADDLEDQLDADEVVGAVSEDEVLETTGDDAASELEGAMEDGGLDLPSDEYPQPLDTSEEASAKRFGELLRSMESN</sequence>
<organism evidence="3 4">
    <name type="scientific">Allorhodopirellula solitaria</name>
    <dbReference type="NCBI Taxonomy" id="2527987"/>
    <lineage>
        <taxon>Bacteria</taxon>
        <taxon>Pseudomonadati</taxon>
        <taxon>Planctomycetota</taxon>
        <taxon>Planctomycetia</taxon>
        <taxon>Pirellulales</taxon>
        <taxon>Pirellulaceae</taxon>
        <taxon>Allorhodopirellula</taxon>
    </lineage>
</organism>
<dbReference type="GO" id="GO:0015562">
    <property type="term" value="F:efflux transmembrane transporter activity"/>
    <property type="evidence" value="ECO:0007669"/>
    <property type="project" value="InterPro"/>
</dbReference>
<dbReference type="SUPFAM" id="SSF56954">
    <property type="entry name" value="Outer membrane efflux proteins (OEP)"/>
    <property type="match status" value="1"/>
</dbReference>
<dbReference type="OrthoDB" id="9770517at2"/>
<comment type="similarity">
    <text evidence="1">Belongs to the outer membrane factor (OMF) (TC 1.B.17) family.</text>
</comment>
<evidence type="ECO:0000256" key="2">
    <source>
        <dbReference type="SAM" id="MobiDB-lite"/>
    </source>
</evidence>
<reference evidence="3 4" key="1">
    <citation type="submission" date="2019-02" db="EMBL/GenBank/DDBJ databases">
        <title>Deep-cultivation of Planctomycetes and their phenomic and genomic characterization uncovers novel biology.</title>
        <authorList>
            <person name="Wiegand S."/>
            <person name="Jogler M."/>
            <person name="Boedeker C."/>
            <person name="Pinto D."/>
            <person name="Vollmers J."/>
            <person name="Rivas-Marin E."/>
            <person name="Kohn T."/>
            <person name="Peeters S.H."/>
            <person name="Heuer A."/>
            <person name="Rast P."/>
            <person name="Oberbeckmann S."/>
            <person name="Bunk B."/>
            <person name="Jeske O."/>
            <person name="Meyerdierks A."/>
            <person name="Storesund J.E."/>
            <person name="Kallscheuer N."/>
            <person name="Luecker S."/>
            <person name="Lage O.M."/>
            <person name="Pohl T."/>
            <person name="Merkel B.J."/>
            <person name="Hornburger P."/>
            <person name="Mueller R.-W."/>
            <person name="Bruemmer F."/>
            <person name="Labrenz M."/>
            <person name="Spormann A.M."/>
            <person name="Op Den Camp H."/>
            <person name="Overmann J."/>
            <person name="Amann R."/>
            <person name="Jetten M.S.M."/>
            <person name="Mascher T."/>
            <person name="Medema M.H."/>
            <person name="Devos D.P."/>
            <person name="Kaster A.-K."/>
            <person name="Ovreas L."/>
            <person name="Rohde M."/>
            <person name="Galperin M.Y."/>
            <person name="Jogler C."/>
        </authorList>
    </citation>
    <scope>NUCLEOTIDE SEQUENCE [LARGE SCALE GENOMIC DNA]</scope>
    <source>
        <strain evidence="3 4">CA85</strain>
    </source>
</reference>
<keyword evidence="4" id="KW-1185">Reference proteome</keyword>
<evidence type="ECO:0000256" key="1">
    <source>
        <dbReference type="ARBA" id="ARBA00007613"/>
    </source>
</evidence>
<feature type="compositionally biased region" description="Acidic residues" evidence="2">
    <location>
        <begin position="522"/>
        <end position="531"/>
    </location>
</feature>